<protein>
    <recommendedName>
        <fullName evidence="6">Ribosomal protein/NADH dehydrogenase domain-containing protein</fullName>
    </recommendedName>
</protein>
<organism evidence="7 8">
    <name type="scientific">Ustilaginoidea virens</name>
    <name type="common">Rice false smut fungus</name>
    <name type="synonym">Villosiclava virens</name>
    <dbReference type="NCBI Taxonomy" id="1159556"/>
    <lineage>
        <taxon>Eukaryota</taxon>
        <taxon>Fungi</taxon>
        <taxon>Dikarya</taxon>
        <taxon>Ascomycota</taxon>
        <taxon>Pezizomycotina</taxon>
        <taxon>Sordariomycetes</taxon>
        <taxon>Hypocreomycetidae</taxon>
        <taxon>Hypocreales</taxon>
        <taxon>Clavicipitaceae</taxon>
        <taxon>Ustilaginoidea</taxon>
    </lineage>
</organism>
<accession>A0A8E5HY91</accession>
<evidence type="ECO:0000256" key="2">
    <source>
        <dbReference type="ARBA" id="ARBA00022980"/>
    </source>
</evidence>
<dbReference type="PANTHER" id="PTHR13274">
    <property type="entry name" value="MITOCHONDRIAL RIBOSOMAL PROTEIN S25"/>
    <property type="match status" value="1"/>
</dbReference>
<reference evidence="7" key="1">
    <citation type="submission" date="2020-03" db="EMBL/GenBank/DDBJ databases">
        <title>A mixture of massive structural variations and highly conserved coding sequences in Ustilaginoidea virens genome.</title>
        <authorList>
            <person name="Zhang K."/>
            <person name="Zhao Z."/>
            <person name="Zhang Z."/>
            <person name="Li Y."/>
            <person name="Hsiang T."/>
            <person name="Sun W."/>
        </authorList>
    </citation>
    <scope>NUCLEOTIDE SEQUENCE</scope>
    <source>
        <strain evidence="7">UV-8b</strain>
    </source>
</reference>
<evidence type="ECO:0000256" key="1">
    <source>
        <dbReference type="ARBA" id="ARBA00004173"/>
    </source>
</evidence>
<dbReference type="AlphaFoldDB" id="A0A8E5HY91"/>
<dbReference type="GO" id="GO:0005840">
    <property type="term" value="C:ribosome"/>
    <property type="evidence" value="ECO:0007669"/>
    <property type="project" value="UniProtKB-KW"/>
</dbReference>
<comment type="subcellular location">
    <subcellularLocation>
        <location evidence="1">Mitochondrion</location>
    </subcellularLocation>
</comment>
<feature type="region of interest" description="Disordered" evidence="5">
    <location>
        <begin position="130"/>
        <end position="153"/>
    </location>
</feature>
<keyword evidence="3" id="KW-0496">Mitochondrion</keyword>
<evidence type="ECO:0000256" key="3">
    <source>
        <dbReference type="ARBA" id="ARBA00023128"/>
    </source>
</evidence>
<name>A0A8E5HY91_USTVR</name>
<dbReference type="Proteomes" id="UP000027002">
    <property type="component" value="Chromosome 7"/>
</dbReference>
<dbReference type="Pfam" id="PF05047">
    <property type="entry name" value="L51_S25_CI-B8"/>
    <property type="match status" value="1"/>
</dbReference>
<keyword evidence="8" id="KW-1185">Reference proteome</keyword>
<dbReference type="GO" id="GO:1990904">
    <property type="term" value="C:ribonucleoprotein complex"/>
    <property type="evidence" value="ECO:0007669"/>
    <property type="project" value="UniProtKB-KW"/>
</dbReference>
<evidence type="ECO:0000313" key="7">
    <source>
        <dbReference type="EMBL" id="QUC23860.1"/>
    </source>
</evidence>
<dbReference type="SUPFAM" id="SSF52833">
    <property type="entry name" value="Thioredoxin-like"/>
    <property type="match status" value="1"/>
</dbReference>
<dbReference type="InterPro" id="IPR036249">
    <property type="entry name" value="Thioredoxin-like_sf"/>
</dbReference>
<dbReference type="InterPro" id="IPR040049">
    <property type="entry name" value="Ribosomal_mS25/mL61"/>
</dbReference>
<dbReference type="GO" id="GO:0003735">
    <property type="term" value="F:structural constituent of ribosome"/>
    <property type="evidence" value="ECO:0007669"/>
    <property type="project" value="InterPro"/>
</dbReference>
<keyword evidence="2" id="KW-0689">Ribosomal protein</keyword>
<dbReference type="RefSeq" id="XP_043001533.1">
    <property type="nucleotide sequence ID" value="XM_043145598.1"/>
</dbReference>
<evidence type="ECO:0000259" key="6">
    <source>
        <dbReference type="SMART" id="SM00916"/>
    </source>
</evidence>
<dbReference type="GeneID" id="66068878"/>
<evidence type="ECO:0000256" key="5">
    <source>
        <dbReference type="SAM" id="MobiDB-lite"/>
    </source>
</evidence>
<dbReference type="OrthoDB" id="1696305at2759"/>
<feature type="domain" description="Ribosomal protein/NADH dehydrogenase" evidence="6">
    <location>
        <begin position="71"/>
        <end position="178"/>
    </location>
</feature>
<gene>
    <name evidence="7" type="ORF">UV8b_08101</name>
</gene>
<dbReference type="KEGG" id="uvi:66068878"/>
<dbReference type="EMBL" id="CP072759">
    <property type="protein sequence ID" value="QUC23860.1"/>
    <property type="molecule type" value="Genomic_DNA"/>
</dbReference>
<dbReference type="InterPro" id="IPR007741">
    <property type="entry name" value="Ribosomal_mL43/mS25/NADH_DH"/>
</dbReference>
<evidence type="ECO:0000313" key="8">
    <source>
        <dbReference type="Proteomes" id="UP000027002"/>
    </source>
</evidence>
<feature type="region of interest" description="Disordered" evidence="5">
    <location>
        <begin position="192"/>
        <end position="236"/>
    </location>
</feature>
<sequence length="236" mass="26462">MRSLGERLALLRKRVRTLPHPTSLTGEEELRQCARQIPSAHAKQLINLRCGPGAAILPPEVTRIHMDFATRMSGGHMGARKFWRDFLPRLKYHNPSVAMVVNRHDQNQNSPLMTIYLRTQAGTATDAAAPSSIQPASSRTNLAKAQPPGPDEKTVTIDMKDKHGSEILEHFLAETRASPVPASREDIAEMQHLDHMKKQASIDRERVRQLRAEKKKEEDMLKRARAAGGMSEEEEA</sequence>
<dbReference type="SMART" id="SM00916">
    <property type="entry name" value="L51_S25_CI-B8"/>
    <property type="match status" value="1"/>
</dbReference>
<dbReference type="GO" id="GO:0005739">
    <property type="term" value="C:mitochondrion"/>
    <property type="evidence" value="ECO:0007669"/>
    <property type="project" value="UniProtKB-SubCell"/>
</dbReference>
<keyword evidence="4" id="KW-0687">Ribonucleoprotein</keyword>
<evidence type="ECO:0000256" key="4">
    <source>
        <dbReference type="ARBA" id="ARBA00023274"/>
    </source>
</evidence>
<proteinExistence type="predicted"/>
<dbReference type="PANTHER" id="PTHR13274:SF2">
    <property type="entry name" value="SMALL RIBOSOMAL SUBUNIT PROTEIN MS25"/>
    <property type="match status" value="1"/>
</dbReference>
<feature type="compositionally biased region" description="Basic and acidic residues" evidence="5">
    <location>
        <begin position="192"/>
        <end position="222"/>
    </location>
</feature>